<keyword evidence="7" id="KW-0418">Kinase</keyword>
<dbReference type="EMBL" id="CP018335">
    <property type="protein sequence ID" value="APM38069.1"/>
    <property type="molecule type" value="Genomic_DNA"/>
</dbReference>
<dbReference type="GO" id="GO:0019563">
    <property type="term" value="P:glycerol catabolic process"/>
    <property type="evidence" value="ECO:0007669"/>
    <property type="project" value="InterPro"/>
</dbReference>
<evidence type="ECO:0000256" key="3">
    <source>
        <dbReference type="ARBA" id="ARBA00012095"/>
    </source>
</evidence>
<dbReference type="PROSITE" id="PS51096">
    <property type="entry name" value="PTS_EIIA_TYPE_4"/>
    <property type="match status" value="1"/>
</dbReference>
<dbReference type="GO" id="GO:0016020">
    <property type="term" value="C:membrane"/>
    <property type="evidence" value="ECO:0007669"/>
    <property type="project" value="InterPro"/>
</dbReference>
<comment type="subunit">
    <text evidence="5">Homodimer. The dihydroxyacetone kinase complex is composed of a homodimer of DhaM, a homodimer of DhaK and the subunit DhaL.</text>
</comment>
<evidence type="ECO:0000256" key="5">
    <source>
        <dbReference type="ARBA" id="ARBA00046577"/>
    </source>
</evidence>
<comment type="catalytic activity">
    <reaction evidence="1">
        <text>dihydroxyacetone + phosphoenolpyruvate = dihydroxyacetone phosphate + pyruvate</text>
        <dbReference type="Rhea" id="RHEA:18381"/>
        <dbReference type="ChEBI" id="CHEBI:15361"/>
        <dbReference type="ChEBI" id="CHEBI:16016"/>
        <dbReference type="ChEBI" id="CHEBI:57642"/>
        <dbReference type="ChEBI" id="CHEBI:58702"/>
        <dbReference type="EC" id="2.7.1.121"/>
    </reaction>
</comment>
<reference evidence="7 8" key="1">
    <citation type="submission" date="2016-12" db="EMBL/GenBank/DDBJ databases">
        <title>Complete genome sequence of Clostridium kluyveri JZZ isolated from the pit mud of a Chinese flavor liquor-making factory.</title>
        <authorList>
            <person name="Wang Y."/>
        </authorList>
    </citation>
    <scope>NUCLEOTIDE SEQUENCE [LARGE SCALE GENOMIC DNA]</scope>
    <source>
        <strain evidence="7 8">JZZ</strain>
    </source>
</reference>
<dbReference type="OMA" id="DMVRQMV"/>
<dbReference type="PANTHER" id="PTHR38594">
    <property type="entry name" value="PEP-DEPENDENT DIHYDROXYACETONE KINASE, PHOSPHORYL DONOR SUBUNIT DHAM"/>
    <property type="match status" value="1"/>
</dbReference>
<dbReference type="OrthoDB" id="7065393at2"/>
<dbReference type="InterPro" id="IPR004701">
    <property type="entry name" value="PTS_EIIA_man-typ"/>
</dbReference>
<organism evidence="7 8">
    <name type="scientific">Clostridium kluyveri</name>
    <dbReference type="NCBI Taxonomy" id="1534"/>
    <lineage>
        <taxon>Bacteria</taxon>
        <taxon>Bacillati</taxon>
        <taxon>Bacillota</taxon>
        <taxon>Clostridia</taxon>
        <taxon>Eubacteriales</taxon>
        <taxon>Clostridiaceae</taxon>
        <taxon>Clostridium</taxon>
    </lineage>
</organism>
<evidence type="ECO:0000259" key="6">
    <source>
        <dbReference type="PROSITE" id="PS51096"/>
    </source>
</evidence>
<dbReference type="GO" id="GO:0047324">
    <property type="term" value="F:phosphoenolpyruvate-glycerone phosphotransferase activity"/>
    <property type="evidence" value="ECO:0007669"/>
    <property type="project" value="UniProtKB-EC"/>
</dbReference>
<dbReference type="Pfam" id="PF03610">
    <property type="entry name" value="EIIA-man"/>
    <property type="match status" value="1"/>
</dbReference>
<name>A0A1L5F4Y2_CLOKL</name>
<dbReference type="Gene3D" id="3.40.50.510">
    <property type="entry name" value="Phosphotransferase system, mannose-type IIA component"/>
    <property type="match status" value="1"/>
</dbReference>
<evidence type="ECO:0000313" key="8">
    <source>
        <dbReference type="Proteomes" id="UP000184604"/>
    </source>
</evidence>
<keyword evidence="4 7" id="KW-0808">Transferase</keyword>
<dbReference type="RefSeq" id="WP_011989266.1">
    <property type="nucleotide sequence ID" value="NZ_CP018335.1"/>
</dbReference>
<dbReference type="GO" id="GO:0009401">
    <property type="term" value="P:phosphoenolpyruvate-dependent sugar phosphotransferase system"/>
    <property type="evidence" value="ECO:0007669"/>
    <property type="project" value="InterPro"/>
</dbReference>
<comment type="function">
    <text evidence="2">Component of the dihydroxyacetone kinase complex, which is responsible for the phosphoenolpyruvate (PEP)-dependent phosphorylation of dihydroxyacetone. DhaM serves as the phosphoryl donor. Is phosphorylated by phosphoenolpyruvate in an EI- and HPr-dependent reaction, and a phosphorelay system on histidine residues finally leads to phosphoryl transfer to DhaL and dihydroxyacetone.</text>
</comment>
<dbReference type="NCBIfam" id="TIGR02364">
    <property type="entry name" value="dha_pts"/>
    <property type="match status" value="1"/>
</dbReference>
<dbReference type="PANTHER" id="PTHR38594:SF1">
    <property type="entry name" value="PEP-DEPENDENT DIHYDROXYACETONE KINASE, PHOSPHORYL DONOR SUBUNIT DHAM"/>
    <property type="match status" value="1"/>
</dbReference>
<evidence type="ECO:0000313" key="7">
    <source>
        <dbReference type="EMBL" id="APM38069.1"/>
    </source>
</evidence>
<dbReference type="Proteomes" id="UP000184604">
    <property type="component" value="Chromosome"/>
</dbReference>
<protein>
    <recommendedName>
        <fullName evidence="3">phosphoenolpyruvate--glycerone phosphotransferase</fullName>
        <ecNumber evidence="3">2.7.1.121</ecNumber>
    </recommendedName>
</protein>
<gene>
    <name evidence="7" type="ORF">BS101_04630</name>
</gene>
<dbReference type="InterPro" id="IPR039643">
    <property type="entry name" value="DhaM"/>
</dbReference>
<dbReference type="EC" id="2.7.1.121" evidence="3"/>
<proteinExistence type="predicted"/>
<evidence type="ECO:0000256" key="4">
    <source>
        <dbReference type="ARBA" id="ARBA00022679"/>
    </source>
</evidence>
<accession>A0A1L5F4Y2</accession>
<sequence length="130" mass="13859">MVGVVIVSHSSEIARGVKNLVEQISPESNVASAGGTKDGRLGTDACKIKSAIEKVYSEDGVLILFDLGSAYMNAEMAIEFLDKSMQSKVQIINGALVESALIAVVDSSIGKSIEEIKEHLECMCIDKMPL</sequence>
<dbReference type="AlphaFoldDB" id="A0A1L5F4Y2"/>
<dbReference type="SUPFAM" id="SSF53062">
    <property type="entry name" value="PTS system fructose IIA component-like"/>
    <property type="match status" value="1"/>
</dbReference>
<evidence type="ECO:0000256" key="1">
    <source>
        <dbReference type="ARBA" id="ARBA00001113"/>
    </source>
</evidence>
<dbReference type="InterPro" id="IPR036662">
    <property type="entry name" value="PTS_EIIA_man-typ_sf"/>
</dbReference>
<evidence type="ECO:0000256" key="2">
    <source>
        <dbReference type="ARBA" id="ARBA00002788"/>
    </source>
</evidence>
<dbReference type="InterPro" id="IPR012844">
    <property type="entry name" value="DhaM_N"/>
</dbReference>
<feature type="domain" description="PTS EIIA type-4" evidence="6">
    <location>
        <begin position="1"/>
        <end position="130"/>
    </location>
</feature>